<dbReference type="GO" id="GO:0003700">
    <property type="term" value="F:DNA-binding transcription factor activity"/>
    <property type="evidence" value="ECO:0007669"/>
    <property type="project" value="InterPro"/>
</dbReference>
<dbReference type="CDD" id="cd07377">
    <property type="entry name" value="WHTH_GntR"/>
    <property type="match status" value="1"/>
</dbReference>
<dbReference type="InterPro" id="IPR000524">
    <property type="entry name" value="Tscrpt_reg_HTH_GntR"/>
</dbReference>
<dbReference type="Gene3D" id="1.10.10.10">
    <property type="entry name" value="Winged helix-like DNA-binding domain superfamily/Winged helix DNA-binding domain"/>
    <property type="match status" value="1"/>
</dbReference>
<gene>
    <name evidence="5" type="ORF">CHM34_14690</name>
</gene>
<dbReference type="SMART" id="SM00866">
    <property type="entry name" value="UTRA"/>
    <property type="match status" value="1"/>
</dbReference>
<evidence type="ECO:0000256" key="1">
    <source>
        <dbReference type="ARBA" id="ARBA00023015"/>
    </source>
</evidence>
<proteinExistence type="predicted"/>
<keyword evidence="1" id="KW-0805">Transcription regulation</keyword>
<dbReference type="SMART" id="SM00345">
    <property type="entry name" value="HTH_GNTR"/>
    <property type="match status" value="1"/>
</dbReference>
<dbReference type="SUPFAM" id="SSF46785">
    <property type="entry name" value="Winged helix' DNA-binding domain"/>
    <property type="match status" value="1"/>
</dbReference>
<evidence type="ECO:0000256" key="3">
    <source>
        <dbReference type="ARBA" id="ARBA00023163"/>
    </source>
</evidence>
<dbReference type="EMBL" id="NOWF01000009">
    <property type="protein sequence ID" value="OYD06797.1"/>
    <property type="molecule type" value="Genomic_DNA"/>
</dbReference>
<dbReference type="RefSeq" id="WP_094265360.1">
    <property type="nucleotide sequence ID" value="NZ_NOWF01000009.1"/>
</dbReference>
<keyword evidence="6" id="KW-1185">Reference proteome</keyword>
<evidence type="ECO:0000313" key="5">
    <source>
        <dbReference type="EMBL" id="OYD06797.1"/>
    </source>
</evidence>
<dbReference type="Proteomes" id="UP000215459">
    <property type="component" value="Unassembled WGS sequence"/>
</dbReference>
<dbReference type="GO" id="GO:0003677">
    <property type="term" value="F:DNA binding"/>
    <property type="evidence" value="ECO:0007669"/>
    <property type="project" value="UniProtKB-KW"/>
</dbReference>
<protein>
    <submittedName>
        <fullName evidence="5">Phosphonate metabolism transcriptional regulator PhnF</fullName>
    </submittedName>
</protein>
<dbReference type="Pfam" id="PF00392">
    <property type="entry name" value="GntR"/>
    <property type="match status" value="1"/>
</dbReference>
<dbReference type="Pfam" id="PF07702">
    <property type="entry name" value="UTRA"/>
    <property type="match status" value="1"/>
</dbReference>
<dbReference type="OrthoDB" id="9815017at2"/>
<evidence type="ECO:0000259" key="4">
    <source>
        <dbReference type="PROSITE" id="PS50949"/>
    </source>
</evidence>
<dbReference type="PANTHER" id="PTHR44846:SF1">
    <property type="entry name" value="MANNOSYL-D-GLYCERATE TRANSPORT_METABOLISM SYSTEM REPRESSOR MNGR-RELATED"/>
    <property type="match status" value="1"/>
</dbReference>
<comment type="caution">
    <text evidence="5">The sequence shown here is derived from an EMBL/GenBank/DDBJ whole genome shotgun (WGS) entry which is preliminary data.</text>
</comment>
<dbReference type="SUPFAM" id="SSF64288">
    <property type="entry name" value="Chorismate lyase-like"/>
    <property type="match status" value="1"/>
</dbReference>
<dbReference type="Gene3D" id="3.40.1410.10">
    <property type="entry name" value="Chorismate lyase-like"/>
    <property type="match status" value="1"/>
</dbReference>
<keyword evidence="2" id="KW-0238">DNA-binding</keyword>
<dbReference type="GO" id="GO:0045892">
    <property type="term" value="P:negative regulation of DNA-templated transcription"/>
    <property type="evidence" value="ECO:0007669"/>
    <property type="project" value="TreeGrafter"/>
</dbReference>
<dbReference type="InterPro" id="IPR028978">
    <property type="entry name" value="Chorismate_lyase_/UTRA_dom_sf"/>
</dbReference>
<evidence type="ECO:0000256" key="2">
    <source>
        <dbReference type="ARBA" id="ARBA00023125"/>
    </source>
</evidence>
<dbReference type="FunFam" id="1.10.10.10:FF:000079">
    <property type="entry name" value="GntR family transcriptional regulator"/>
    <property type="match status" value="1"/>
</dbReference>
<dbReference type="InterPro" id="IPR050679">
    <property type="entry name" value="Bact_HTH_transcr_reg"/>
</dbReference>
<organism evidence="5 6">
    <name type="scientific">Paludifilum halophilum</name>
    <dbReference type="NCBI Taxonomy" id="1642702"/>
    <lineage>
        <taxon>Bacteria</taxon>
        <taxon>Bacillati</taxon>
        <taxon>Bacillota</taxon>
        <taxon>Bacilli</taxon>
        <taxon>Bacillales</taxon>
        <taxon>Thermoactinomycetaceae</taxon>
        <taxon>Paludifilum</taxon>
    </lineage>
</organism>
<feature type="domain" description="HTH gntR-type" evidence="4">
    <location>
        <begin position="8"/>
        <end position="76"/>
    </location>
</feature>
<dbReference type="InterPro" id="IPR036388">
    <property type="entry name" value="WH-like_DNA-bd_sf"/>
</dbReference>
<dbReference type="PANTHER" id="PTHR44846">
    <property type="entry name" value="MANNOSYL-D-GLYCERATE TRANSPORT/METABOLISM SYSTEM REPRESSOR MNGR-RELATED"/>
    <property type="match status" value="1"/>
</dbReference>
<dbReference type="PRINTS" id="PR00035">
    <property type="entry name" value="HTHGNTR"/>
</dbReference>
<dbReference type="AlphaFoldDB" id="A0A235B4G9"/>
<keyword evidence="3" id="KW-0804">Transcription</keyword>
<name>A0A235B4G9_9BACL</name>
<reference evidence="5 6" key="1">
    <citation type="submission" date="2017-07" db="EMBL/GenBank/DDBJ databases">
        <title>The genome sequence of Paludifilum halophilum highlights mechanisms for microbial adaptation to high salt environemnts.</title>
        <authorList>
            <person name="Belbahri L."/>
        </authorList>
    </citation>
    <scope>NUCLEOTIDE SEQUENCE [LARGE SCALE GENOMIC DNA]</scope>
    <source>
        <strain evidence="5 6">DSM 102817</strain>
    </source>
</reference>
<sequence>MIDKHSPMPIYYQIEEAIKERIDKGEWREGDMIPSEREFSEMYHISRMTVRQAVTNLVSDGYLIRQIGRGTFVARRKIQQKLFGLTSFTEDMKGRGMKPGTRLLDFRTVSASGPIAEQLQIPDGGEMYEIKRVRSADDLPMALEITYLSEDLVRGLTEEDVYGSLYGYVEKELGMTIGYATQELESSVAREAESRTLGIAEGAPLLLIKRFSYLEDETPLEIVYSAYRGDRYKFVVGMHRNRTDSNG</sequence>
<dbReference type="PROSITE" id="PS50949">
    <property type="entry name" value="HTH_GNTR"/>
    <property type="match status" value="1"/>
</dbReference>
<dbReference type="InterPro" id="IPR036390">
    <property type="entry name" value="WH_DNA-bd_sf"/>
</dbReference>
<evidence type="ECO:0000313" key="6">
    <source>
        <dbReference type="Proteomes" id="UP000215459"/>
    </source>
</evidence>
<dbReference type="InterPro" id="IPR011663">
    <property type="entry name" value="UTRA"/>
</dbReference>
<accession>A0A235B4G9</accession>